<dbReference type="Proteomes" id="UP000280475">
    <property type="component" value="Chromosome"/>
</dbReference>
<reference evidence="1 2" key="1">
    <citation type="journal article" date="2012" name="Int. J. Syst. Evol. Microbiol.">
        <title>Characterization of Tetragenococcus strains from sugar thick juice reveals a novel species, Tetragenococcus osmophilus sp. nov., and divides Tetragenococcus halophilus into two subspecies, T. halophilus subsp. halophilus subsp. nov. and T. halophilus subsp. flandriensis subsp. nov.</title>
        <authorList>
            <person name="Juste A."/>
            <person name="Van Trappen S."/>
            <person name="Verreth C."/>
            <person name="Cleenwerck I."/>
            <person name="De Vos P."/>
            <person name="Lievens B."/>
            <person name="Willems K.A."/>
        </authorList>
    </citation>
    <scope>NUCLEOTIDE SEQUENCE [LARGE SCALE GENOMIC DNA]</scope>
    <source>
        <strain evidence="1 2">LMG 26042</strain>
    </source>
</reference>
<gene>
    <name evidence="1" type="ORF">C7H83_10265</name>
</gene>
<organism evidence="1 2">
    <name type="scientific">Tetragenococcus halophilus</name>
    <name type="common">Pediococcus halophilus</name>
    <dbReference type="NCBI Taxonomy" id="51669"/>
    <lineage>
        <taxon>Bacteria</taxon>
        <taxon>Bacillati</taxon>
        <taxon>Bacillota</taxon>
        <taxon>Bacilli</taxon>
        <taxon>Lactobacillales</taxon>
        <taxon>Enterococcaceae</taxon>
        <taxon>Tetragenococcus</taxon>
    </lineage>
</organism>
<protein>
    <submittedName>
        <fullName evidence="1">DNA-binding protein</fullName>
    </submittedName>
</protein>
<sequence length="238" mass="27199">MELINSEDMKINDLWHVLIYSKPGGGKTSTIRYMEGKTLLLDCDGTSQVLSGLPKITVAKLNPRNAAPSMVEFYEYAKDHANEYENVVIDNLSHYQKLWLMEKGKHTKSGQPELQHYGIFDTHLIEMISTFHRLPLNVMWTAWESTRQIQTESGQLYNQFLPDIRNKVVNHIMGITPVVARLVTSVKTGKRGFILKESDGVFAKNQLDDREFSLQEDLFKFGADVDVPTEEISTEFSQ</sequence>
<evidence type="ECO:0000313" key="1">
    <source>
        <dbReference type="EMBL" id="AYW50825.1"/>
    </source>
</evidence>
<evidence type="ECO:0000313" key="2">
    <source>
        <dbReference type="Proteomes" id="UP000280475"/>
    </source>
</evidence>
<dbReference type="RefSeq" id="WP_103893068.1">
    <property type="nucleotide sequence ID" value="NZ_CP027768.1"/>
</dbReference>
<keyword evidence="1" id="KW-0238">DNA-binding</keyword>
<dbReference type="Pfam" id="PF13479">
    <property type="entry name" value="AAA_24"/>
    <property type="match status" value="1"/>
</dbReference>
<dbReference type="NCBIfam" id="TIGR01618">
    <property type="entry name" value="phage_P_loop"/>
    <property type="match status" value="1"/>
</dbReference>
<dbReference type="EMBL" id="CP027768">
    <property type="protein sequence ID" value="AYW50825.1"/>
    <property type="molecule type" value="Genomic_DNA"/>
</dbReference>
<dbReference type="GO" id="GO:0003677">
    <property type="term" value="F:DNA binding"/>
    <property type="evidence" value="ECO:0007669"/>
    <property type="project" value="UniProtKB-KW"/>
</dbReference>
<dbReference type="AlphaFoldDB" id="A0A3G5FKP8"/>
<dbReference type="InterPro" id="IPR006505">
    <property type="entry name" value="Phage_nucleotide-bp"/>
</dbReference>
<name>A0A3G5FKP8_TETHA</name>
<accession>A0A3G5FKP8</accession>
<proteinExistence type="predicted"/>